<dbReference type="Gene3D" id="3.30.1330.10">
    <property type="entry name" value="PurM-like, N-terminal domain"/>
    <property type="match status" value="1"/>
</dbReference>
<keyword evidence="9 15" id="KW-0658">Purine biosynthesis</keyword>
<evidence type="ECO:0000256" key="9">
    <source>
        <dbReference type="ARBA" id="ARBA00022755"/>
    </source>
</evidence>
<evidence type="ECO:0000256" key="3">
    <source>
        <dbReference type="ARBA" id="ARBA00010280"/>
    </source>
</evidence>
<evidence type="ECO:0000256" key="15">
    <source>
        <dbReference type="HAMAP-Rule" id="MF_00741"/>
    </source>
</evidence>
<dbReference type="EMBL" id="AZEA01000010">
    <property type="protein sequence ID" value="KRK88308.1"/>
    <property type="molecule type" value="Genomic_DNA"/>
</dbReference>
<dbReference type="Proteomes" id="UP000051581">
    <property type="component" value="Unassembled WGS sequence"/>
</dbReference>
<dbReference type="GO" id="GO:0006189">
    <property type="term" value="P:'de novo' IMP biosynthetic process"/>
    <property type="evidence" value="ECO:0007669"/>
    <property type="project" value="UniProtKB-UniRule"/>
</dbReference>
<comment type="similarity">
    <text evidence="3 15">Belongs to the AIR synthase family.</text>
</comment>
<keyword evidence="10 15" id="KW-0067">ATP-binding</keyword>
<comment type="subcellular location">
    <subcellularLocation>
        <location evidence="1 15">Cytoplasm</location>
    </subcellularLocation>
</comment>
<dbReference type="InterPro" id="IPR010918">
    <property type="entry name" value="PurM-like_C_dom"/>
</dbReference>
<dbReference type="AlphaFoldDB" id="A0A0R1L593"/>
<accession>A0A0R1L593</accession>
<keyword evidence="19" id="KW-1185">Reference proteome</keyword>
<dbReference type="NCBIfam" id="TIGR00878">
    <property type="entry name" value="purM"/>
    <property type="match status" value="1"/>
</dbReference>
<evidence type="ECO:0000256" key="7">
    <source>
        <dbReference type="ARBA" id="ARBA00022598"/>
    </source>
</evidence>
<evidence type="ECO:0000256" key="12">
    <source>
        <dbReference type="ARBA" id="ARBA00032931"/>
    </source>
</evidence>
<organism evidence="18 19">
    <name type="scientific">Lentilactobacillus sunkii DSM 19904</name>
    <dbReference type="NCBI Taxonomy" id="1423808"/>
    <lineage>
        <taxon>Bacteria</taxon>
        <taxon>Bacillati</taxon>
        <taxon>Bacillota</taxon>
        <taxon>Bacilli</taxon>
        <taxon>Lactobacillales</taxon>
        <taxon>Lactobacillaceae</taxon>
        <taxon>Lentilactobacillus</taxon>
    </lineage>
</organism>
<dbReference type="PATRIC" id="fig|1423808.3.peg.455"/>
<dbReference type="FunFam" id="3.90.650.10:FF:000011">
    <property type="entry name" value="Phosphoribosylformylglycinamidine cyclo-ligase"/>
    <property type="match status" value="1"/>
</dbReference>
<evidence type="ECO:0000256" key="2">
    <source>
        <dbReference type="ARBA" id="ARBA00004686"/>
    </source>
</evidence>
<evidence type="ECO:0000259" key="17">
    <source>
        <dbReference type="Pfam" id="PF02769"/>
    </source>
</evidence>
<gene>
    <name evidence="15" type="primary">purM</name>
    <name evidence="18" type="ORF">FD17_GL000450</name>
</gene>
<keyword evidence="8 15" id="KW-0547">Nucleotide-binding</keyword>
<evidence type="ECO:0000256" key="1">
    <source>
        <dbReference type="ARBA" id="ARBA00004496"/>
    </source>
</evidence>
<dbReference type="GO" id="GO:0004637">
    <property type="term" value="F:phosphoribosylamine-glycine ligase activity"/>
    <property type="evidence" value="ECO:0007669"/>
    <property type="project" value="TreeGrafter"/>
</dbReference>
<evidence type="ECO:0000256" key="14">
    <source>
        <dbReference type="ARBA" id="ARBA00049057"/>
    </source>
</evidence>
<dbReference type="Pfam" id="PF00586">
    <property type="entry name" value="AIRS"/>
    <property type="match status" value="1"/>
</dbReference>
<dbReference type="SUPFAM" id="SSF56042">
    <property type="entry name" value="PurM C-terminal domain-like"/>
    <property type="match status" value="1"/>
</dbReference>
<feature type="domain" description="PurM-like N-terminal" evidence="16">
    <location>
        <begin position="48"/>
        <end position="153"/>
    </location>
</feature>
<dbReference type="PANTHER" id="PTHR10520">
    <property type="entry name" value="TRIFUNCTIONAL PURINE BIOSYNTHETIC PROTEIN ADENOSINE-3-RELATED"/>
    <property type="match status" value="1"/>
</dbReference>
<keyword evidence="7 15" id="KW-0436">Ligase</keyword>
<dbReference type="GO" id="GO:0005524">
    <property type="term" value="F:ATP binding"/>
    <property type="evidence" value="ECO:0007669"/>
    <property type="project" value="UniProtKB-KW"/>
</dbReference>
<evidence type="ECO:0000313" key="19">
    <source>
        <dbReference type="Proteomes" id="UP000051581"/>
    </source>
</evidence>
<dbReference type="InterPro" id="IPR036921">
    <property type="entry name" value="PurM-like_N_sf"/>
</dbReference>
<evidence type="ECO:0000256" key="6">
    <source>
        <dbReference type="ARBA" id="ARBA00022490"/>
    </source>
</evidence>
<evidence type="ECO:0000256" key="8">
    <source>
        <dbReference type="ARBA" id="ARBA00022741"/>
    </source>
</evidence>
<dbReference type="UniPathway" id="UPA00074">
    <property type="reaction ID" value="UER00129"/>
</dbReference>
<dbReference type="FunFam" id="3.30.1330.10:FF:000001">
    <property type="entry name" value="Phosphoribosylformylglycinamidine cyclo-ligase"/>
    <property type="match status" value="1"/>
</dbReference>
<protein>
    <recommendedName>
        <fullName evidence="5 15">Phosphoribosylformylglycinamidine cyclo-ligase</fullName>
        <ecNumber evidence="4 15">6.3.3.1</ecNumber>
    </recommendedName>
    <alternativeName>
        <fullName evidence="12 15">AIR synthase</fullName>
    </alternativeName>
    <alternativeName>
        <fullName evidence="13 15">AIRS</fullName>
    </alternativeName>
    <alternativeName>
        <fullName evidence="11 15">Phosphoribosyl-aminoimidazole synthetase</fullName>
    </alternativeName>
</protein>
<dbReference type="InterPro" id="IPR016188">
    <property type="entry name" value="PurM-like_N"/>
</dbReference>
<comment type="catalytic activity">
    <reaction evidence="14 15">
        <text>2-formamido-N(1)-(5-O-phospho-beta-D-ribosyl)acetamidine + ATP = 5-amino-1-(5-phospho-beta-D-ribosyl)imidazole + ADP + phosphate + H(+)</text>
        <dbReference type="Rhea" id="RHEA:23032"/>
        <dbReference type="ChEBI" id="CHEBI:15378"/>
        <dbReference type="ChEBI" id="CHEBI:30616"/>
        <dbReference type="ChEBI" id="CHEBI:43474"/>
        <dbReference type="ChEBI" id="CHEBI:137981"/>
        <dbReference type="ChEBI" id="CHEBI:147287"/>
        <dbReference type="ChEBI" id="CHEBI:456216"/>
        <dbReference type="EC" id="6.3.3.1"/>
    </reaction>
</comment>
<name>A0A0R1L593_9LACO</name>
<dbReference type="GO" id="GO:0004641">
    <property type="term" value="F:phosphoribosylformylglycinamidine cyclo-ligase activity"/>
    <property type="evidence" value="ECO:0007669"/>
    <property type="project" value="UniProtKB-UniRule"/>
</dbReference>
<dbReference type="HAMAP" id="MF_00741">
    <property type="entry name" value="AIRS"/>
    <property type="match status" value="1"/>
</dbReference>
<evidence type="ECO:0000256" key="10">
    <source>
        <dbReference type="ARBA" id="ARBA00022840"/>
    </source>
</evidence>
<dbReference type="Gene3D" id="3.90.650.10">
    <property type="entry name" value="PurM-like C-terminal domain"/>
    <property type="match status" value="1"/>
</dbReference>
<feature type="domain" description="PurM-like C-terminal" evidence="17">
    <location>
        <begin position="166"/>
        <end position="333"/>
    </location>
</feature>
<evidence type="ECO:0000313" key="18">
    <source>
        <dbReference type="EMBL" id="KRK88308.1"/>
    </source>
</evidence>
<proteinExistence type="inferred from homology"/>
<dbReference type="SUPFAM" id="SSF55326">
    <property type="entry name" value="PurM N-terminal domain-like"/>
    <property type="match status" value="1"/>
</dbReference>
<reference evidence="18 19" key="1">
    <citation type="journal article" date="2015" name="Genome Announc.">
        <title>Expanding the biotechnology potential of lactobacilli through comparative genomics of 213 strains and associated genera.</title>
        <authorList>
            <person name="Sun Z."/>
            <person name="Harris H.M."/>
            <person name="McCann A."/>
            <person name="Guo C."/>
            <person name="Argimon S."/>
            <person name="Zhang W."/>
            <person name="Yang X."/>
            <person name="Jeffery I.B."/>
            <person name="Cooney J.C."/>
            <person name="Kagawa T.F."/>
            <person name="Liu W."/>
            <person name="Song Y."/>
            <person name="Salvetti E."/>
            <person name="Wrobel A."/>
            <person name="Rasinkangas P."/>
            <person name="Parkhill J."/>
            <person name="Rea M.C."/>
            <person name="O'Sullivan O."/>
            <person name="Ritari J."/>
            <person name="Douillard F.P."/>
            <person name="Paul Ross R."/>
            <person name="Yang R."/>
            <person name="Briner A.E."/>
            <person name="Felis G.E."/>
            <person name="de Vos W.M."/>
            <person name="Barrangou R."/>
            <person name="Klaenhammer T.R."/>
            <person name="Caufield P.W."/>
            <person name="Cui Y."/>
            <person name="Zhang H."/>
            <person name="O'Toole P.W."/>
        </authorList>
    </citation>
    <scope>NUCLEOTIDE SEQUENCE [LARGE SCALE GENOMIC DNA]</scope>
    <source>
        <strain evidence="18 19">DSM 19904</strain>
    </source>
</reference>
<dbReference type="InterPro" id="IPR004733">
    <property type="entry name" value="PurM_cligase"/>
</dbReference>
<evidence type="ECO:0000259" key="16">
    <source>
        <dbReference type="Pfam" id="PF00586"/>
    </source>
</evidence>
<dbReference type="OrthoDB" id="9802507at2"/>
<sequence>MDAYKKAGVDINAGYKLVDDIKNLSKNSDLGSFGGLFPLTLGAYKNPVLVSGTDGVGTKLLIAIKADMHKTIGIDLVAMCVNDVLAQGAKPLFFLDYLGVGHLNNEKAKDILSGVVDGVSQAQAKLVGGETAEMPDMYTHGHYDLAGFAVGIADKDKLLSSDNLHEGDVLLGLASNGLHSNGFSLVRDILFKQNSYSLNDTLSGSDLDLKHELLRPTKIYVKSVLPLVEQGKIASIAHITGGGLPENVARILPDHLSAEFNYGSWEVPTIMKDLKEIGDLSFDDILHTFNLGLGMVIAVHPDVVDDVKNQLSAAGETVYQVGKLISGDKQVIIRKDQQ</sequence>
<dbReference type="CDD" id="cd02196">
    <property type="entry name" value="PurM"/>
    <property type="match status" value="1"/>
</dbReference>
<dbReference type="GO" id="GO:0046084">
    <property type="term" value="P:adenine biosynthetic process"/>
    <property type="evidence" value="ECO:0007669"/>
    <property type="project" value="TreeGrafter"/>
</dbReference>
<comment type="pathway">
    <text evidence="2 15">Purine metabolism; IMP biosynthesis via de novo pathway; 5-amino-1-(5-phospho-D-ribosyl)imidazole from N(2)-formyl-N(1)-(5-phospho-D-ribosyl)glycinamide: step 2/2.</text>
</comment>
<dbReference type="RefSeq" id="WP_057825147.1">
    <property type="nucleotide sequence ID" value="NZ_AZEA01000010.1"/>
</dbReference>
<dbReference type="InterPro" id="IPR036676">
    <property type="entry name" value="PurM-like_C_sf"/>
</dbReference>
<comment type="caution">
    <text evidence="18">The sequence shown here is derived from an EMBL/GenBank/DDBJ whole genome shotgun (WGS) entry which is preliminary data.</text>
</comment>
<dbReference type="PANTHER" id="PTHR10520:SF12">
    <property type="entry name" value="TRIFUNCTIONAL PURINE BIOSYNTHETIC PROTEIN ADENOSINE-3"/>
    <property type="match status" value="1"/>
</dbReference>
<keyword evidence="6 15" id="KW-0963">Cytoplasm</keyword>
<evidence type="ECO:0000256" key="11">
    <source>
        <dbReference type="ARBA" id="ARBA00031908"/>
    </source>
</evidence>
<evidence type="ECO:0000256" key="13">
    <source>
        <dbReference type="ARBA" id="ARBA00033093"/>
    </source>
</evidence>
<dbReference type="GO" id="GO:0005829">
    <property type="term" value="C:cytosol"/>
    <property type="evidence" value="ECO:0007669"/>
    <property type="project" value="TreeGrafter"/>
</dbReference>
<dbReference type="Pfam" id="PF02769">
    <property type="entry name" value="AIRS_C"/>
    <property type="match status" value="1"/>
</dbReference>
<evidence type="ECO:0000256" key="5">
    <source>
        <dbReference type="ARBA" id="ARBA00020367"/>
    </source>
</evidence>
<dbReference type="EC" id="6.3.3.1" evidence="4 15"/>
<evidence type="ECO:0000256" key="4">
    <source>
        <dbReference type="ARBA" id="ARBA00013047"/>
    </source>
</evidence>